<sequence>MIESKVILGPPNGGYGWVVVFGAFLIDMFNKAFFSVFGLLFGPFFKSINVAQSDISLVMNLTSFFGSISAIFTGAILKFYTVRQVSVIACLLTSIGLTLSAFTVSAYQTVLAFSVLSGFGFGMLANTTIIAVTSYFTTHKRRAVSFSMTGTGIGQIILPQVVKYLNSNYTANNSIIIMGGSMLIGLIGALLFEPVEKHLKPCIIDETHPLTSNNSPPTENDLNSSFWKKFVDTMDLGLLKDSHFLILNFVLACGFAVAMDFTLILPFFLQETAKLDTTQTAMCLSVLATFDLTSRVTFHFITDRTSLSSRQILVIGIVCLGILKTILTFLTTYMSILITCSIYGYFRAIVLVNQILAISEHCTKYHPKRFAGALGLNMLFCGISVVTFGQLFGTFRDYFNDFSYSFYLEDIFVTFILSIWLIEYFYRLK</sequence>
<gene>
    <name evidence="4" type="ORF">CHIRRI_LOCUS3502</name>
</gene>
<feature type="domain" description="Major facilitator superfamily (MFS) profile" evidence="3">
    <location>
        <begin position="16"/>
        <end position="429"/>
    </location>
</feature>
<keyword evidence="5" id="KW-1185">Reference proteome</keyword>
<feature type="transmembrane region" description="Helical" evidence="2">
    <location>
        <begin position="113"/>
        <end position="136"/>
    </location>
</feature>
<dbReference type="Proteomes" id="UP001153620">
    <property type="component" value="Chromosome 1"/>
</dbReference>
<feature type="transmembrane region" description="Helical" evidence="2">
    <location>
        <begin position="87"/>
        <end position="107"/>
    </location>
</feature>
<dbReference type="SUPFAM" id="SSF103473">
    <property type="entry name" value="MFS general substrate transporter"/>
    <property type="match status" value="1"/>
</dbReference>
<evidence type="ECO:0000313" key="5">
    <source>
        <dbReference type="Proteomes" id="UP001153620"/>
    </source>
</evidence>
<dbReference type="GO" id="GO:0016020">
    <property type="term" value="C:membrane"/>
    <property type="evidence" value="ECO:0007669"/>
    <property type="project" value="UniProtKB-SubCell"/>
</dbReference>
<dbReference type="InterPro" id="IPR011701">
    <property type="entry name" value="MFS"/>
</dbReference>
<reference evidence="4" key="1">
    <citation type="submission" date="2022-01" db="EMBL/GenBank/DDBJ databases">
        <authorList>
            <person name="King R."/>
        </authorList>
    </citation>
    <scope>NUCLEOTIDE SEQUENCE</scope>
</reference>
<dbReference type="Gene3D" id="1.20.1250.20">
    <property type="entry name" value="MFS general substrate transporter like domains"/>
    <property type="match status" value="1"/>
</dbReference>
<feature type="transmembrane region" description="Helical" evidence="2">
    <location>
        <begin position="174"/>
        <end position="192"/>
    </location>
</feature>
<dbReference type="PROSITE" id="PS50850">
    <property type="entry name" value="MFS"/>
    <property type="match status" value="1"/>
</dbReference>
<keyword evidence="2" id="KW-0812">Transmembrane</keyword>
<name>A0A9N9WNV5_9DIPT</name>
<accession>A0A9N9WNV5</accession>
<dbReference type="EMBL" id="OU895877">
    <property type="protein sequence ID" value="CAG9800562.1"/>
    <property type="molecule type" value="Genomic_DNA"/>
</dbReference>
<organism evidence="4 5">
    <name type="scientific">Chironomus riparius</name>
    <dbReference type="NCBI Taxonomy" id="315576"/>
    <lineage>
        <taxon>Eukaryota</taxon>
        <taxon>Metazoa</taxon>
        <taxon>Ecdysozoa</taxon>
        <taxon>Arthropoda</taxon>
        <taxon>Hexapoda</taxon>
        <taxon>Insecta</taxon>
        <taxon>Pterygota</taxon>
        <taxon>Neoptera</taxon>
        <taxon>Endopterygota</taxon>
        <taxon>Diptera</taxon>
        <taxon>Nematocera</taxon>
        <taxon>Chironomoidea</taxon>
        <taxon>Chironomidae</taxon>
        <taxon>Chironominae</taxon>
        <taxon>Chironomus</taxon>
    </lineage>
</organism>
<dbReference type="GO" id="GO:0008028">
    <property type="term" value="F:monocarboxylic acid transmembrane transporter activity"/>
    <property type="evidence" value="ECO:0007669"/>
    <property type="project" value="TreeGrafter"/>
</dbReference>
<dbReference type="OrthoDB" id="8055603at2759"/>
<feature type="transmembrane region" description="Helical" evidence="2">
    <location>
        <begin position="244"/>
        <end position="269"/>
    </location>
</feature>
<dbReference type="InterPro" id="IPR050327">
    <property type="entry name" value="Proton-linked_MCT"/>
</dbReference>
<proteinExistence type="predicted"/>
<keyword evidence="2" id="KW-1133">Transmembrane helix</keyword>
<feature type="transmembrane region" description="Helical" evidence="2">
    <location>
        <begin position="404"/>
        <end position="426"/>
    </location>
</feature>
<feature type="transmembrane region" description="Helical" evidence="2">
    <location>
        <begin position="370"/>
        <end position="392"/>
    </location>
</feature>
<evidence type="ECO:0000256" key="2">
    <source>
        <dbReference type="SAM" id="Phobius"/>
    </source>
</evidence>
<feature type="transmembrane region" description="Helical" evidence="2">
    <location>
        <begin position="336"/>
        <end position="358"/>
    </location>
</feature>
<feature type="transmembrane region" description="Helical" evidence="2">
    <location>
        <begin position="312"/>
        <end position="330"/>
    </location>
</feature>
<dbReference type="InterPro" id="IPR036259">
    <property type="entry name" value="MFS_trans_sf"/>
</dbReference>
<evidence type="ECO:0000256" key="1">
    <source>
        <dbReference type="ARBA" id="ARBA00004141"/>
    </source>
</evidence>
<protein>
    <recommendedName>
        <fullName evidence="3">Major facilitator superfamily (MFS) profile domain-containing protein</fullName>
    </recommendedName>
</protein>
<dbReference type="AlphaFoldDB" id="A0A9N9WNV5"/>
<comment type="subcellular location">
    <subcellularLocation>
        <location evidence="1">Membrane</location>
        <topology evidence="1">Multi-pass membrane protein</topology>
    </subcellularLocation>
</comment>
<dbReference type="InterPro" id="IPR020846">
    <property type="entry name" value="MFS_dom"/>
</dbReference>
<reference evidence="4" key="2">
    <citation type="submission" date="2022-10" db="EMBL/GenBank/DDBJ databases">
        <authorList>
            <consortium name="ENA_rothamsted_submissions"/>
            <consortium name="culmorum"/>
            <person name="King R."/>
        </authorList>
    </citation>
    <scope>NUCLEOTIDE SEQUENCE</scope>
</reference>
<evidence type="ECO:0000259" key="3">
    <source>
        <dbReference type="PROSITE" id="PS50850"/>
    </source>
</evidence>
<keyword evidence="2" id="KW-0472">Membrane</keyword>
<feature type="transmembrane region" description="Helical" evidence="2">
    <location>
        <begin position="61"/>
        <end position="80"/>
    </location>
</feature>
<dbReference type="Pfam" id="PF07690">
    <property type="entry name" value="MFS_1"/>
    <property type="match status" value="1"/>
</dbReference>
<evidence type="ECO:0000313" key="4">
    <source>
        <dbReference type="EMBL" id="CAG9800562.1"/>
    </source>
</evidence>
<dbReference type="PANTHER" id="PTHR11360">
    <property type="entry name" value="MONOCARBOXYLATE TRANSPORTER"/>
    <property type="match status" value="1"/>
</dbReference>
<dbReference type="PANTHER" id="PTHR11360:SF229">
    <property type="entry name" value="AGAP007601-PA"/>
    <property type="match status" value="1"/>
</dbReference>
<feature type="transmembrane region" description="Helical" evidence="2">
    <location>
        <begin position="15"/>
        <end position="41"/>
    </location>
</feature>